<evidence type="ECO:0000313" key="2">
    <source>
        <dbReference type="Proteomes" id="UP000481861"/>
    </source>
</evidence>
<organism evidence="1 2">
    <name type="scientific">Massariosphaeria phaeospora</name>
    <dbReference type="NCBI Taxonomy" id="100035"/>
    <lineage>
        <taxon>Eukaryota</taxon>
        <taxon>Fungi</taxon>
        <taxon>Dikarya</taxon>
        <taxon>Ascomycota</taxon>
        <taxon>Pezizomycotina</taxon>
        <taxon>Dothideomycetes</taxon>
        <taxon>Pleosporomycetidae</taxon>
        <taxon>Pleosporales</taxon>
        <taxon>Pleosporales incertae sedis</taxon>
        <taxon>Massariosphaeria</taxon>
    </lineage>
</organism>
<sequence>MWCVSSRAPRSWQQMTSSTIPLHICFFAGSDDVGRAVDSRGLQIRTAGTTTRCC</sequence>
<accession>A0A7C8I7T9</accession>
<evidence type="ECO:0000313" key="1">
    <source>
        <dbReference type="EMBL" id="KAF2872829.1"/>
    </source>
</evidence>
<reference evidence="1 2" key="1">
    <citation type="submission" date="2020-01" db="EMBL/GenBank/DDBJ databases">
        <authorList>
            <consortium name="DOE Joint Genome Institute"/>
            <person name="Haridas S."/>
            <person name="Albert R."/>
            <person name="Binder M."/>
            <person name="Bloem J."/>
            <person name="Labutti K."/>
            <person name="Salamov A."/>
            <person name="Andreopoulos B."/>
            <person name="Baker S.E."/>
            <person name="Barry K."/>
            <person name="Bills G."/>
            <person name="Bluhm B.H."/>
            <person name="Cannon C."/>
            <person name="Castanera R."/>
            <person name="Culley D.E."/>
            <person name="Daum C."/>
            <person name="Ezra D."/>
            <person name="Gonzalez J.B."/>
            <person name="Henrissat B."/>
            <person name="Kuo A."/>
            <person name="Liang C."/>
            <person name="Lipzen A."/>
            <person name="Lutzoni F."/>
            <person name="Magnuson J."/>
            <person name="Mondo S."/>
            <person name="Nolan M."/>
            <person name="Ohm R."/>
            <person name="Pangilinan J."/>
            <person name="Park H.-J.H."/>
            <person name="Ramirez L."/>
            <person name="Alfaro M."/>
            <person name="Sun H."/>
            <person name="Tritt A."/>
            <person name="Yoshinaga Y."/>
            <person name="Zwiers L.-H.L."/>
            <person name="Turgeon B.G."/>
            <person name="Goodwin S.B."/>
            <person name="Spatafora J.W."/>
            <person name="Crous P.W."/>
            <person name="Grigoriev I.V."/>
        </authorList>
    </citation>
    <scope>NUCLEOTIDE SEQUENCE [LARGE SCALE GENOMIC DNA]</scope>
    <source>
        <strain evidence="1 2">CBS 611.86</strain>
    </source>
</reference>
<name>A0A7C8I7T9_9PLEO</name>
<dbReference type="Proteomes" id="UP000481861">
    <property type="component" value="Unassembled WGS sequence"/>
</dbReference>
<proteinExistence type="predicted"/>
<dbReference type="AlphaFoldDB" id="A0A7C8I7T9"/>
<gene>
    <name evidence="1" type="ORF">BDV95DRAFT_568138</name>
</gene>
<dbReference type="EMBL" id="JAADJZ010000008">
    <property type="protein sequence ID" value="KAF2872829.1"/>
    <property type="molecule type" value="Genomic_DNA"/>
</dbReference>
<feature type="non-terminal residue" evidence="1">
    <location>
        <position position="54"/>
    </location>
</feature>
<keyword evidence="2" id="KW-1185">Reference proteome</keyword>
<comment type="caution">
    <text evidence="1">The sequence shown here is derived from an EMBL/GenBank/DDBJ whole genome shotgun (WGS) entry which is preliminary data.</text>
</comment>
<protein>
    <submittedName>
        <fullName evidence="1">Uncharacterized protein</fullName>
    </submittedName>
</protein>